<dbReference type="InterPro" id="IPR010799">
    <property type="entry name" value="MlrC_C"/>
</dbReference>
<sequence length="490" mass="53517">MRIFIATLGTETNTFASFPTGIEDFYDCFWNEGDIASAMPSPWSGPGQTWLKRAEAEGWEVVQSLFAFANPAGPTTRPAYESMRDRILGDLKAAGPVDAVLMFLHGAMIADGYDDCEADLVMRMRAIVGSEVRIGLELDLHAHIDDVLVEAADIIVFYKTYPHIDHNERAHEVFDLMQRTLAGEIAPEMALFDCRSIGLFPTTMEGPMPGFCAEMEAAEGKGGVLSLSLNHGFPWADLPQAGVKMLAVVDGDAALAESVAADFGRRFYAIRNEATLPFTPFDEAIAEAKTVGSMPLVIADTADQIGSGAPGDTTYVLRAFIEAGIRNAAVVPLWDPLAVKICFQVGLGARLKLRIGGKYEPHSGPALDAEAEVLHLAADSWQGHIGDEKIRIGDVAVVRVEGIEVLLTSLRTNLYSLDLMSRHGIIYETKQVVSIKNLYKQKDLFAPISRKQLFVATPGTSNPDWKALPFERLQRPIWPLDDDPLGLDQV</sequence>
<accession>A0A087M778</accession>
<feature type="domain" description="Microcystin LR degradation protein MlrC C-terminal" evidence="2">
    <location>
        <begin position="298"/>
        <end position="472"/>
    </location>
</feature>
<evidence type="ECO:0000313" key="5">
    <source>
        <dbReference type="Proteomes" id="UP000028981"/>
    </source>
</evidence>
<dbReference type="OrthoDB" id="9782658at2"/>
<dbReference type="AlphaFoldDB" id="A0A087M778"/>
<keyword evidence="1" id="KW-0479">Metal-binding</keyword>
<keyword evidence="1" id="KW-0645">Protease</keyword>
<evidence type="ECO:0000256" key="1">
    <source>
        <dbReference type="PIRNR" id="PIRNR012702"/>
    </source>
</evidence>
<reference evidence="4 5" key="1">
    <citation type="submission" date="2014-08" db="EMBL/GenBank/DDBJ databases">
        <authorList>
            <person name="Hassan Y.I."/>
            <person name="Lepp D."/>
            <person name="Zhou T."/>
        </authorList>
    </citation>
    <scope>NUCLEOTIDE SEQUENCE [LARGE SCALE GENOMIC DNA]</scope>
    <source>
        <strain evidence="4 5">IFO13584</strain>
    </source>
</reference>
<dbReference type="InterPro" id="IPR015995">
    <property type="entry name" value="MlrC_N"/>
</dbReference>
<protein>
    <recommendedName>
        <fullName evidence="1">Microcystinase C</fullName>
        <shortName evidence="1">MlrC</shortName>
    </recommendedName>
</protein>
<dbReference type="GO" id="GO:0046872">
    <property type="term" value="F:metal ion binding"/>
    <property type="evidence" value="ECO:0007669"/>
    <property type="project" value="UniProtKB-KW"/>
</dbReference>
<feature type="domain" description="Microcystin LR degradation protein MlrC N-terminal" evidence="3">
    <location>
        <begin position="2"/>
        <end position="288"/>
    </location>
</feature>
<dbReference type="Pfam" id="PF07364">
    <property type="entry name" value="DUF1485"/>
    <property type="match status" value="1"/>
</dbReference>
<keyword evidence="1" id="KW-0378">Hydrolase</keyword>
<dbReference type="Proteomes" id="UP000028981">
    <property type="component" value="Unassembled WGS sequence"/>
</dbReference>
<dbReference type="InterPro" id="IPR009197">
    <property type="entry name" value="MlrC"/>
</dbReference>
<proteinExistence type="inferred from homology"/>
<dbReference type="GO" id="GO:0008237">
    <property type="term" value="F:metallopeptidase activity"/>
    <property type="evidence" value="ECO:0007669"/>
    <property type="project" value="UniProtKB-KW"/>
</dbReference>
<name>A0A087M778_9HYPH</name>
<comment type="cofactor">
    <cofactor evidence="1">
        <name>Zn(2+)</name>
        <dbReference type="ChEBI" id="CHEBI:29105"/>
    </cofactor>
    <text evidence="1">Binds 1 zinc ion per subunit.</text>
</comment>
<comment type="similarity">
    <text evidence="1">Belongs to the peptidase M81 family.</text>
</comment>
<keyword evidence="5" id="KW-1185">Reference proteome</keyword>
<dbReference type="PIRSF" id="PIRSF012702">
    <property type="entry name" value="UCP012702"/>
    <property type="match status" value="1"/>
</dbReference>
<evidence type="ECO:0000259" key="2">
    <source>
        <dbReference type="Pfam" id="PF07171"/>
    </source>
</evidence>
<evidence type="ECO:0000313" key="4">
    <source>
        <dbReference type="EMBL" id="KFL32731.1"/>
    </source>
</evidence>
<dbReference type="Pfam" id="PF07171">
    <property type="entry name" value="MlrC_C"/>
    <property type="match status" value="1"/>
</dbReference>
<keyword evidence="1" id="KW-0482">Metalloprotease</keyword>
<dbReference type="EMBL" id="JQGC01000001">
    <property type="protein sequence ID" value="KFL32731.1"/>
    <property type="molecule type" value="Genomic_DNA"/>
</dbReference>
<evidence type="ECO:0000259" key="3">
    <source>
        <dbReference type="Pfam" id="PF07364"/>
    </source>
</evidence>
<organism evidence="4 5">
    <name type="scientific">Devosia riboflavina</name>
    <dbReference type="NCBI Taxonomy" id="46914"/>
    <lineage>
        <taxon>Bacteria</taxon>
        <taxon>Pseudomonadati</taxon>
        <taxon>Pseudomonadota</taxon>
        <taxon>Alphaproteobacteria</taxon>
        <taxon>Hyphomicrobiales</taxon>
        <taxon>Devosiaceae</taxon>
        <taxon>Devosia</taxon>
    </lineage>
</organism>
<gene>
    <name evidence="4" type="ORF">JP75_00835</name>
</gene>
<dbReference type="GO" id="GO:0006508">
    <property type="term" value="P:proteolysis"/>
    <property type="evidence" value="ECO:0007669"/>
    <property type="project" value="UniProtKB-KW"/>
</dbReference>
<comment type="function">
    <text evidence="1">Involved in peptidolytic degradation of cyclic heptapeptide hepatotoxin microcystin (MC).</text>
</comment>
<dbReference type="RefSeq" id="WP_035077793.1">
    <property type="nucleotide sequence ID" value="NZ_JQGC01000001.1"/>
</dbReference>
<comment type="caution">
    <text evidence="4">The sequence shown here is derived from an EMBL/GenBank/DDBJ whole genome shotgun (WGS) entry which is preliminary data.</text>
</comment>